<dbReference type="PROSITE" id="PS51022">
    <property type="entry name" value="L27"/>
    <property type="match status" value="1"/>
</dbReference>
<feature type="compositionally biased region" description="Basic and acidic residues" evidence="9">
    <location>
        <begin position="1048"/>
        <end position="1058"/>
    </location>
</feature>
<name>A0AAX6QTN2_HETGA</name>
<dbReference type="Proteomes" id="UP000694906">
    <property type="component" value="Unplaced"/>
</dbReference>
<dbReference type="CDD" id="cd06673">
    <property type="entry name" value="PDZ10_MUPP1-PDZ8_PATJ-like"/>
    <property type="match status" value="1"/>
</dbReference>
<evidence type="ECO:0000313" key="14">
    <source>
        <dbReference type="RefSeq" id="XP_012926490.1"/>
    </source>
</evidence>
<dbReference type="CDD" id="cd06675">
    <property type="entry name" value="PDZ12_MUPP1-like"/>
    <property type="match status" value="1"/>
</dbReference>
<dbReference type="SMART" id="SM00228">
    <property type="entry name" value="PDZ"/>
    <property type="match status" value="10"/>
</dbReference>
<feature type="domain" description="PDZ" evidence="10">
    <location>
        <begin position="1077"/>
        <end position="1169"/>
    </location>
</feature>
<evidence type="ECO:0000313" key="13">
    <source>
        <dbReference type="RefSeq" id="XP_012926489.1"/>
    </source>
</evidence>
<feature type="compositionally biased region" description="Acidic residues" evidence="9">
    <location>
        <begin position="502"/>
        <end position="516"/>
    </location>
</feature>
<dbReference type="CDD" id="cd06669">
    <property type="entry name" value="PDZ5_MUPP1-like"/>
    <property type="match status" value="1"/>
</dbReference>
<dbReference type="PANTHER" id="PTHR19964:SF11">
    <property type="entry name" value="INAD-LIKE PROTEIN"/>
    <property type="match status" value="1"/>
</dbReference>
<reference evidence="13 14" key="1">
    <citation type="submission" date="2025-04" db="UniProtKB">
        <authorList>
            <consortium name="RefSeq"/>
        </authorList>
    </citation>
    <scope>IDENTIFICATION</scope>
</reference>
<evidence type="ECO:0000256" key="3">
    <source>
        <dbReference type="ARBA" id="ARBA00022427"/>
    </source>
</evidence>
<proteinExistence type="predicted"/>
<feature type="domain" description="PDZ" evidence="10">
    <location>
        <begin position="137"/>
        <end position="224"/>
    </location>
</feature>
<dbReference type="Pfam" id="PF00595">
    <property type="entry name" value="PDZ"/>
    <property type="match status" value="9"/>
</dbReference>
<dbReference type="FunFam" id="2.30.42.10:FF:000051">
    <property type="entry name" value="Multiple PDZ domain protein isoform X1"/>
    <property type="match status" value="1"/>
</dbReference>
<dbReference type="InterPro" id="IPR004172">
    <property type="entry name" value="L27_dom"/>
</dbReference>
<dbReference type="FunFam" id="2.30.42.10:FF:000038">
    <property type="entry name" value="Multiple PDZ domain protein isoform X1"/>
    <property type="match status" value="1"/>
</dbReference>
<dbReference type="Pfam" id="PF09045">
    <property type="entry name" value="L27_2"/>
    <property type="match status" value="1"/>
</dbReference>
<feature type="region of interest" description="Disordered" evidence="9">
    <location>
        <begin position="499"/>
        <end position="538"/>
    </location>
</feature>
<feature type="domain" description="PDZ" evidence="10">
    <location>
        <begin position="699"/>
        <end position="771"/>
    </location>
</feature>
<dbReference type="CDD" id="cd06671">
    <property type="entry name" value="PDZ7_MUPP1-PD6_PATJ-like"/>
    <property type="match status" value="1"/>
</dbReference>
<dbReference type="FunFam" id="2.30.42.10:FF:000125">
    <property type="entry name" value="PATJ, crumbs cell polarity complex component"/>
    <property type="match status" value="1"/>
</dbReference>
<dbReference type="InterPro" id="IPR001478">
    <property type="entry name" value="PDZ"/>
</dbReference>
<feature type="domain" description="PDZ" evidence="10">
    <location>
        <begin position="567"/>
        <end position="653"/>
    </location>
</feature>
<evidence type="ECO:0000256" key="9">
    <source>
        <dbReference type="SAM" id="MobiDB-lite"/>
    </source>
</evidence>
<keyword evidence="6" id="KW-0677">Repeat</keyword>
<feature type="region of interest" description="Disordered" evidence="9">
    <location>
        <begin position="1343"/>
        <end position="1427"/>
    </location>
</feature>
<keyword evidence="5" id="KW-0597">Phosphoprotein</keyword>
<dbReference type="CDD" id="cd06674">
    <property type="entry name" value="PDZ11_MUPP1-PDZ9_PATJ-like"/>
    <property type="match status" value="1"/>
</dbReference>
<feature type="domain" description="L27" evidence="11">
    <location>
        <begin position="5"/>
        <end position="65"/>
    </location>
</feature>
<dbReference type="FunFam" id="2.30.42.10:FF:000058">
    <property type="entry name" value="multiple PDZ domain protein isoform X1"/>
    <property type="match status" value="1"/>
</dbReference>
<accession>A0AAX6QTN2</accession>
<feature type="compositionally biased region" description="Basic and acidic residues" evidence="9">
    <location>
        <begin position="1191"/>
        <end position="1200"/>
    </location>
</feature>
<feature type="domain" description="PDZ" evidence="10">
    <location>
        <begin position="1249"/>
        <end position="1332"/>
    </location>
</feature>
<dbReference type="PANTHER" id="PTHR19964">
    <property type="entry name" value="MULTIPLE PDZ DOMAIN PROTEIN"/>
    <property type="match status" value="1"/>
</dbReference>
<feature type="domain" description="PDZ" evidence="10">
    <location>
        <begin position="1534"/>
        <end position="1616"/>
    </location>
</feature>
<feature type="compositionally biased region" description="Low complexity" evidence="9">
    <location>
        <begin position="364"/>
        <end position="382"/>
    </location>
</feature>
<keyword evidence="12" id="KW-1185">Reference proteome</keyword>
<dbReference type="GO" id="GO:0005923">
    <property type="term" value="C:bicellular tight junction"/>
    <property type="evidence" value="ECO:0007669"/>
    <property type="project" value="UniProtKB-SubCell"/>
</dbReference>
<feature type="domain" description="PDZ" evidence="10">
    <location>
        <begin position="1444"/>
        <end position="1527"/>
    </location>
</feature>
<evidence type="ECO:0000256" key="1">
    <source>
        <dbReference type="ARBA" id="ARBA00004221"/>
    </source>
</evidence>
<evidence type="ECO:0000256" key="4">
    <source>
        <dbReference type="ARBA" id="ARBA00022475"/>
    </source>
</evidence>
<feature type="region of interest" description="Disordered" evidence="9">
    <location>
        <begin position="1772"/>
        <end position="1799"/>
    </location>
</feature>
<organism evidence="12 14">
    <name type="scientific">Heterocephalus glaber</name>
    <name type="common">Naked mole rat</name>
    <dbReference type="NCBI Taxonomy" id="10181"/>
    <lineage>
        <taxon>Eukaryota</taxon>
        <taxon>Metazoa</taxon>
        <taxon>Chordata</taxon>
        <taxon>Craniata</taxon>
        <taxon>Vertebrata</taxon>
        <taxon>Euteleostomi</taxon>
        <taxon>Mammalia</taxon>
        <taxon>Eutheria</taxon>
        <taxon>Euarchontoglires</taxon>
        <taxon>Glires</taxon>
        <taxon>Rodentia</taxon>
        <taxon>Hystricomorpha</taxon>
        <taxon>Bathyergidae</taxon>
        <taxon>Heterocephalus</taxon>
    </lineage>
</organism>
<evidence type="ECO:0000259" key="10">
    <source>
        <dbReference type="PROSITE" id="PS50106"/>
    </source>
</evidence>
<keyword evidence="8" id="KW-0472">Membrane</keyword>
<dbReference type="GeneID" id="101719449"/>
<dbReference type="GO" id="GO:0016324">
    <property type="term" value="C:apical plasma membrane"/>
    <property type="evidence" value="ECO:0007669"/>
    <property type="project" value="UniProtKB-SubCell"/>
</dbReference>
<dbReference type="InterPro" id="IPR051342">
    <property type="entry name" value="PDZ_scaffold"/>
</dbReference>
<keyword evidence="7" id="KW-0965">Cell junction</keyword>
<feature type="region of interest" description="Disordered" evidence="9">
    <location>
        <begin position="1015"/>
        <end position="1071"/>
    </location>
</feature>
<keyword evidence="3" id="KW-0796">Tight junction</keyword>
<dbReference type="CTD" id="10207"/>
<feature type="domain" description="PDZ" evidence="10">
    <location>
        <begin position="1676"/>
        <end position="1762"/>
    </location>
</feature>
<evidence type="ECO:0000256" key="2">
    <source>
        <dbReference type="ARBA" id="ARBA00004435"/>
    </source>
</evidence>
<dbReference type="InterPro" id="IPR015132">
    <property type="entry name" value="L27_2"/>
</dbReference>
<dbReference type="SUPFAM" id="SSF50156">
    <property type="entry name" value="PDZ domain-like"/>
    <property type="match status" value="10"/>
</dbReference>
<feature type="compositionally biased region" description="Pro residues" evidence="9">
    <location>
        <begin position="1203"/>
        <end position="1214"/>
    </location>
</feature>
<feature type="domain" description="PDZ" evidence="10">
    <location>
        <begin position="386"/>
        <end position="474"/>
    </location>
</feature>
<sequence>MPENPATDKLQVLQVLQRLRAKLQDRGDTSQHSTLSAFCDTLQSPLFTQILALQKSLRQLKGQLSHSPSASTANFDFSQKGLLVFIDSTAANGNAPRPADARAAAPGPCTWALQSQSGGEDFHAAVERLARGRQVECIVIERPPAGGLGFSVVALKSQRPREVDIFVKEVHPGSVADRGQRLKENDQILAINHTALDQRVSHLQAVALLQHSPGPLHLVVAREPSPTLDTLSGDLSRAPSGSPGRHLTPWLSRAVASQAFWGRIEEVELINDGSGLGFGIVGGKSSGVVVRTIVPRGLADRDGRLQTGDHILAIGDTNVQGMTSEQVAQVLRTCGSTVRMRVARDLARDFEVPPPEPATPPVALPGLDAPASSSPAMDSSPSETYNVELIKKDGQSLGIRIVGYVGTSRAGAPAGVYVKSIVPGSAAQHSGQIHVDDQIVAVDGVDIQGLANQDVMQVLRGSGRVVRLTLVRRRPGPAERGSDVGRTETPALFLSGAVETETNLDAEEDEESAEEVDDRKPDRTAAPGRPEQALDTAENQLKSRWESLLGPDYEVMVATLDPQIADDAELQKYSKLLPIHTLRLGMEVDSFDGHHYISSVTPGGPVDTLNLLQLEDELLEVNGVQLCGKSRREAVSFLKEVPPPFTLVCCRRLFDDEASVDEPRPADISLPELQADQSIAASAEEEDGELALWSPEVKIVELVKDHKGLGFSILDYQDPLDPTRSVIVIRSLVSDGVAERSGALLPGDRLVSVNEHSLYNATLADAVEVLKAVRPGTVQLGICAPLVEDEKEESCYNLQSSNSEEEAELSGAVRDTEPPLILEAPKGFRDEPYFKEELVDEPFLDLGQTFRSQQKEIDTSPEVWEMQEFLSPVLQDMGKEREMLVDEEYEEYQLYPDHFQALRLQPTLPAREAPPALAGQELHLGAQWLPDDHSHGDESPEARSLRSMYSPEMQQYMMEEHFAIDPLPAAPCIQADSPHGRFDGLEHLGSLAESSQDLGVMVPDDVAGRGVRVDLPAGARRRQPDLPLYQPPRPRGAAKHPGASSSRHAADACELPEREEGEGEETPNFSHWGPPRVVEIFRESSVSLGISIVGGQMVIKRLRNGEELKGIFIKQVLEDSPAGRTNALKTGDKILEVSGVDLQNATHQEAVEAIKNAGNPVVFVVQSLSSTPRVIPNPHNKGSKVASSLDQDTKEKEAKRQGPAPPPMKLPPPYRALAEDRGQGSQEASAQDDEKIRQRYADLPGKLHIIELEKDRQGLGLSLAGNKDRSLLSVFVVGIHPGSPAAADGRIRAGDELLEINNQILYGRSHQNASAIIRTAPSRVRLVFIRNEDAVHQMAVPPLAPSSLSPVEEPHGTEPVSGEDAGGLGADSEPLPEPLPESQGCRQDASEMQEQSHWARASLGSQEVPSCHEAETDVSGYGGPQAPLSVDPATCPIVPGQEVVIEIAKGRSGLGLSIVGGRDTPLDAIVIHEVYEEGAAARDGRLWAGDQILEVNGADLRSCSHEEAVAALRQTPQQVRLAVLRGQGGLEVLTVDLHKKAGRGLGLSIVGKRTGSGVFVSDVVKGGAADLDGRLTRGDQILAVNGEDLRAASQETVAALLKCAQGLVQLEIGRLRAGAWSSRRAARHSQGDPQGTHGSCAPALVPVLTGLQSLVRAWRAADPSQQSPGTDSEPRTVEIVREPSDALGISIAGGRGSPLGDVPVFIAMIQASGVAARTQRLKVGDRIVSINGQPLDGLAHGDVVALLKNAFGRIVLQVMADTHGVATATQLESTSVGPHPGADHPAEGAESPPPKTYFGERLGRLGV</sequence>
<dbReference type="Gene3D" id="2.30.42.10">
    <property type="match status" value="10"/>
</dbReference>
<dbReference type="RefSeq" id="XP_012926489.1">
    <property type="nucleotide sequence ID" value="XM_013071035.2"/>
</dbReference>
<dbReference type="GO" id="GO:0120192">
    <property type="term" value="P:tight junction assembly"/>
    <property type="evidence" value="ECO:0007669"/>
    <property type="project" value="TreeGrafter"/>
</dbReference>
<gene>
    <name evidence="13 14" type="primary">Patj</name>
</gene>
<evidence type="ECO:0000256" key="5">
    <source>
        <dbReference type="ARBA" id="ARBA00022553"/>
    </source>
</evidence>
<feature type="region of interest" description="Disordered" evidence="9">
    <location>
        <begin position="350"/>
        <end position="382"/>
    </location>
</feature>
<feature type="region of interest" description="Disordered" evidence="9">
    <location>
        <begin position="1172"/>
        <end position="1235"/>
    </location>
</feature>
<keyword evidence="4" id="KW-1003">Cell membrane</keyword>
<dbReference type="SUPFAM" id="SSF101288">
    <property type="entry name" value="L27 domain"/>
    <property type="match status" value="1"/>
</dbReference>
<evidence type="ECO:0000256" key="7">
    <source>
        <dbReference type="ARBA" id="ARBA00022949"/>
    </source>
</evidence>
<dbReference type="InterPro" id="IPR036892">
    <property type="entry name" value="L27_dom_sf"/>
</dbReference>
<evidence type="ECO:0000259" key="11">
    <source>
        <dbReference type="PROSITE" id="PS51022"/>
    </source>
</evidence>
<comment type="subcellular location">
    <subcellularLocation>
        <location evidence="1">Apical cell membrane</location>
    </subcellularLocation>
    <subcellularLocation>
        <location evidence="2">Cell junction</location>
        <location evidence="2">Tight junction</location>
    </subcellularLocation>
</comment>
<feature type="domain" description="PDZ" evidence="10">
    <location>
        <begin position="266"/>
        <end position="346"/>
    </location>
</feature>
<protein>
    <submittedName>
        <fullName evidence="13 14">InaD-like protein isoform X6</fullName>
    </submittedName>
</protein>
<evidence type="ECO:0000313" key="12">
    <source>
        <dbReference type="Proteomes" id="UP000694906"/>
    </source>
</evidence>
<dbReference type="CDD" id="cd06667">
    <property type="entry name" value="PDZ2_MUPP1-like"/>
    <property type="match status" value="1"/>
</dbReference>
<dbReference type="CDD" id="cd06672">
    <property type="entry name" value="PDZ8_MUPP1-PDZ7_PATJ-PDZ2_INAD-like"/>
    <property type="match status" value="1"/>
</dbReference>
<dbReference type="CDD" id="cd06791">
    <property type="entry name" value="PDZ3_MUPP1-like"/>
    <property type="match status" value="1"/>
</dbReference>
<dbReference type="SMART" id="SM00569">
    <property type="entry name" value="L27"/>
    <property type="match status" value="1"/>
</dbReference>
<dbReference type="FunFam" id="2.30.42.10:FF:000070">
    <property type="entry name" value="Multiple PDZ domain protein"/>
    <property type="match status" value="1"/>
</dbReference>
<dbReference type="GO" id="GO:0005737">
    <property type="term" value="C:cytoplasm"/>
    <property type="evidence" value="ECO:0007669"/>
    <property type="project" value="TreeGrafter"/>
</dbReference>
<evidence type="ECO:0000256" key="8">
    <source>
        <dbReference type="ARBA" id="ARBA00023136"/>
    </source>
</evidence>
<dbReference type="Gene3D" id="1.20.1440.360">
    <property type="match status" value="1"/>
</dbReference>
<feature type="compositionally biased region" description="Pro residues" evidence="9">
    <location>
        <begin position="352"/>
        <end position="363"/>
    </location>
</feature>
<evidence type="ECO:0000256" key="6">
    <source>
        <dbReference type="ARBA" id="ARBA00022737"/>
    </source>
</evidence>
<dbReference type="InterPro" id="IPR036034">
    <property type="entry name" value="PDZ_sf"/>
</dbReference>
<dbReference type="PROSITE" id="PS50106">
    <property type="entry name" value="PDZ"/>
    <property type="match status" value="10"/>
</dbReference>
<dbReference type="RefSeq" id="XP_012926490.1">
    <property type="nucleotide sequence ID" value="XM_013071036.2"/>
</dbReference>